<dbReference type="PANTHER" id="PTHR42958">
    <property type="entry name" value="HYDROGENASE-2 LARGE CHAIN"/>
    <property type="match status" value="1"/>
</dbReference>
<sequence>MLLVDDSFELVLYQNLGQVTRAVLHSKRPLEIQNLLVGRGPEEVLELLARLYPIGGKAQVFAALLALEEAYGLHPNPYHHKARALLVHFENLAQTWVRVEQDWAKLLGNPAPVLPPVGLLEERLTRALYGDHPPFFFGDFTPKADVRVIGEVALEARTGLEERLLGTSLDLFLKWTQGQWAQWLENDSALGARVLRYYRQLPALKNPLVPILPWASEQEWHKVLSSADAVGMLYHPVLAGKPQETGAFARTEKSPLLQAYLKTNPNLAVSRVLARLVDLGQSLKFLSQGLEIAVASTGVSKKSGLGLAQVESARGRLVHRLRVEADKILQYQIISPQQWNLCPKGVFLQALVGVKGSDKPGLARLARAWSKALDPFLEMPVKILQEEEL</sequence>
<keyword evidence="1" id="KW-0479">Metal-binding</keyword>
<dbReference type="EMBL" id="MFNF01000012">
    <property type="protein sequence ID" value="OGH03788.1"/>
    <property type="molecule type" value="Genomic_DNA"/>
</dbReference>
<dbReference type="InterPro" id="IPR001501">
    <property type="entry name" value="Ni-dep_hyd_lsu"/>
</dbReference>
<dbReference type="Proteomes" id="UP000177583">
    <property type="component" value="Unassembled WGS sequence"/>
</dbReference>
<comment type="caution">
    <text evidence="2">The sequence shown here is derived from an EMBL/GenBank/DDBJ whole genome shotgun (WGS) entry which is preliminary data.</text>
</comment>
<name>A0A1F6H060_9PROT</name>
<feature type="binding site" evidence="1">
    <location>
        <position position="333"/>
    </location>
    <ligand>
        <name>Mg(2+)</name>
        <dbReference type="ChEBI" id="CHEBI:18420"/>
    </ligand>
</feature>
<evidence type="ECO:0000313" key="3">
    <source>
        <dbReference type="Proteomes" id="UP000177583"/>
    </source>
</evidence>
<protein>
    <submittedName>
        <fullName evidence="2">Uncharacterized protein</fullName>
    </submittedName>
</protein>
<dbReference type="Gene3D" id="1.10.645.10">
    <property type="entry name" value="Cytochrome-c3 Hydrogenase, chain B"/>
    <property type="match status" value="2"/>
</dbReference>
<dbReference type="Pfam" id="PF00374">
    <property type="entry name" value="NiFeSe_Hases"/>
    <property type="match status" value="1"/>
</dbReference>
<dbReference type="InterPro" id="IPR029014">
    <property type="entry name" value="NiFe-Hase_large"/>
</dbReference>
<proteinExistence type="predicted"/>
<dbReference type="SUPFAM" id="SSF56762">
    <property type="entry name" value="HydB/Nqo4-like"/>
    <property type="match status" value="1"/>
</dbReference>
<dbReference type="PANTHER" id="PTHR42958:SF4">
    <property type="entry name" value="HYDROGENASE EXPRESSION_FORMATION PROTEIN HUPK"/>
    <property type="match status" value="1"/>
</dbReference>
<keyword evidence="1" id="KW-0460">Magnesium</keyword>
<reference evidence="2 3" key="1">
    <citation type="journal article" date="2016" name="Nat. Commun.">
        <title>Thousands of microbial genomes shed light on interconnected biogeochemical processes in an aquifer system.</title>
        <authorList>
            <person name="Anantharaman K."/>
            <person name="Brown C.T."/>
            <person name="Hug L.A."/>
            <person name="Sharon I."/>
            <person name="Castelle C.J."/>
            <person name="Probst A.J."/>
            <person name="Thomas B.C."/>
            <person name="Singh A."/>
            <person name="Wilkins M.J."/>
            <person name="Karaoz U."/>
            <person name="Brodie E.L."/>
            <person name="Williams K.H."/>
            <person name="Hubbard S.S."/>
            <person name="Banfield J.F."/>
        </authorList>
    </citation>
    <scope>NUCLEOTIDE SEQUENCE [LARGE SCALE GENOMIC DNA]</scope>
</reference>
<dbReference type="GO" id="GO:0016151">
    <property type="term" value="F:nickel cation binding"/>
    <property type="evidence" value="ECO:0007669"/>
    <property type="project" value="InterPro"/>
</dbReference>
<gene>
    <name evidence="2" type="ORF">A2557_13640</name>
</gene>
<accession>A0A1F6H060</accession>
<evidence type="ECO:0000256" key="1">
    <source>
        <dbReference type="PIRSR" id="PIRSR601501-1"/>
    </source>
</evidence>
<evidence type="ECO:0000313" key="2">
    <source>
        <dbReference type="EMBL" id="OGH03788.1"/>
    </source>
</evidence>
<dbReference type="InterPro" id="IPR050867">
    <property type="entry name" value="NiFe/NiFeSe_hydrgnase_LSU"/>
</dbReference>
<organism evidence="2 3">
    <name type="scientific">Candidatus Lambdaproteobacteria bacterium RIFOXYD2_FULL_56_26</name>
    <dbReference type="NCBI Taxonomy" id="1817773"/>
    <lineage>
        <taxon>Bacteria</taxon>
        <taxon>Pseudomonadati</taxon>
        <taxon>Pseudomonadota</taxon>
        <taxon>Candidatus Lambdaproteobacteria</taxon>
    </lineage>
</organism>
<dbReference type="AlphaFoldDB" id="A0A1F6H060"/>